<protein>
    <submittedName>
        <fullName evidence="2">Metallophosphoesterase</fullName>
    </submittedName>
</protein>
<proteinExistence type="predicted"/>
<dbReference type="EMBL" id="DXGE01000034">
    <property type="protein sequence ID" value="HIW86370.1"/>
    <property type="molecule type" value="Genomic_DNA"/>
</dbReference>
<evidence type="ECO:0000259" key="1">
    <source>
        <dbReference type="Pfam" id="PF00149"/>
    </source>
</evidence>
<dbReference type="Gene3D" id="3.60.21.10">
    <property type="match status" value="1"/>
</dbReference>
<dbReference type="GO" id="GO:0005737">
    <property type="term" value="C:cytoplasm"/>
    <property type="evidence" value="ECO:0007669"/>
    <property type="project" value="TreeGrafter"/>
</dbReference>
<reference evidence="2" key="2">
    <citation type="submission" date="2021-04" db="EMBL/GenBank/DDBJ databases">
        <authorList>
            <person name="Gilroy R."/>
        </authorList>
    </citation>
    <scope>NUCLEOTIDE SEQUENCE</scope>
    <source>
        <strain evidence="2">421</strain>
    </source>
</reference>
<name>A0A9D1UHA4_9FIRM</name>
<dbReference type="PANTHER" id="PTHR32440">
    <property type="entry name" value="PHOSPHATASE DCR2-RELATED-RELATED"/>
    <property type="match status" value="1"/>
</dbReference>
<dbReference type="Proteomes" id="UP000824205">
    <property type="component" value="Unassembled WGS sequence"/>
</dbReference>
<comment type="caution">
    <text evidence="2">The sequence shown here is derived from an EMBL/GenBank/DDBJ whole genome shotgun (WGS) entry which is preliminary data.</text>
</comment>
<accession>A0A9D1UHA4</accession>
<organism evidence="2 3">
    <name type="scientific">Candidatus Eubacterium faecipullorum</name>
    <dbReference type="NCBI Taxonomy" id="2838571"/>
    <lineage>
        <taxon>Bacteria</taxon>
        <taxon>Bacillati</taxon>
        <taxon>Bacillota</taxon>
        <taxon>Clostridia</taxon>
        <taxon>Eubacteriales</taxon>
        <taxon>Eubacteriaceae</taxon>
        <taxon>Eubacterium</taxon>
    </lineage>
</organism>
<feature type="domain" description="Calcineurin-like phosphoesterase" evidence="1">
    <location>
        <begin position="42"/>
        <end position="286"/>
    </location>
</feature>
<reference evidence="2" key="1">
    <citation type="journal article" date="2021" name="PeerJ">
        <title>Extensive microbial diversity within the chicken gut microbiome revealed by metagenomics and culture.</title>
        <authorList>
            <person name="Gilroy R."/>
            <person name="Ravi A."/>
            <person name="Getino M."/>
            <person name="Pursley I."/>
            <person name="Horton D.L."/>
            <person name="Alikhan N.F."/>
            <person name="Baker D."/>
            <person name="Gharbi K."/>
            <person name="Hall N."/>
            <person name="Watson M."/>
            <person name="Adriaenssens E.M."/>
            <person name="Foster-Nyarko E."/>
            <person name="Jarju S."/>
            <person name="Secka A."/>
            <person name="Antonio M."/>
            <person name="Oren A."/>
            <person name="Chaudhuri R.R."/>
            <person name="La Ragione R."/>
            <person name="Hildebrand F."/>
            <person name="Pallen M.J."/>
        </authorList>
    </citation>
    <scope>NUCLEOTIDE SEQUENCE</scope>
    <source>
        <strain evidence="2">421</strain>
    </source>
</reference>
<dbReference type="GO" id="GO:0016788">
    <property type="term" value="F:hydrolase activity, acting on ester bonds"/>
    <property type="evidence" value="ECO:0007669"/>
    <property type="project" value="TreeGrafter"/>
</dbReference>
<gene>
    <name evidence="2" type="ORF">IAA48_07740</name>
</gene>
<dbReference type="InterPro" id="IPR004843">
    <property type="entry name" value="Calcineurin-like_PHP"/>
</dbReference>
<sequence>MKKGIKALICVLMAIVLVVCSVLAFVGLYGKNYERAEDTVFSILQITDIHILNDEKKDAKAFKTITAMVEAADPDMIMVTGDLTSEKENFTAFKTFCTFMEEFDIPWGFVFGNHEGLDIEYEPNEVLDPEKIADRQTLSDYLESLDNCIYEAGDENVDGTGNYYYNVTDENGRVITTLIMMDSHSWDSENEGYDHFHENQVEWYENTIKSIALEVNGDENKVVPSLAFFHVPMQEYRTGYDEAKGTDKRLWGYRFEKEGCPAVDDAMFEKMVELGSTKGCFAGHDHMNNYEVEYQGIRLAYGLSCDHNIYVVPIRGGKLIEIKADGSFTTQALFRHRGFGSITFGKVV</sequence>
<dbReference type="InterPro" id="IPR029052">
    <property type="entry name" value="Metallo-depent_PP-like"/>
</dbReference>
<dbReference type="SUPFAM" id="SSF56300">
    <property type="entry name" value="Metallo-dependent phosphatases"/>
    <property type="match status" value="1"/>
</dbReference>
<evidence type="ECO:0000313" key="2">
    <source>
        <dbReference type="EMBL" id="HIW86370.1"/>
    </source>
</evidence>
<dbReference type="Pfam" id="PF00149">
    <property type="entry name" value="Metallophos"/>
    <property type="match status" value="1"/>
</dbReference>
<evidence type="ECO:0000313" key="3">
    <source>
        <dbReference type="Proteomes" id="UP000824205"/>
    </source>
</evidence>
<dbReference type="PANTHER" id="PTHR32440:SF0">
    <property type="entry name" value="PHOSPHATASE DCR2-RELATED"/>
    <property type="match status" value="1"/>
</dbReference>
<dbReference type="AlphaFoldDB" id="A0A9D1UHA4"/>